<reference evidence="2 3" key="1">
    <citation type="submission" date="2018-03" db="EMBL/GenBank/DDBJ databases">
        <title>Genomic Encyclopedia of Archaeal and Bacterial Type Strains, Phase II (KMG-II): from individual species to whole genera.</title>
        <authorList>
            <person name="Goeker M."/>
        </authorList>
    </citation>
    <scope>NUCLEOTIDE SEQUENCE [LARGE SCALE GENOMIC DNA]</scope>
    <source>
        <strain evidence="2 3">DSM 28229</strain>
    </source>
</reference>
<dbReference type="OrthoDB" id="1274419at2"/>
<protein>
    <submittedName>
        <fullName evidence="2">MerC mercury resistance protein</fullName>
    </submittedName>
</protein>
<evidence type="ECO:0000313" key="3">
    <source>
        <dbReference type="Proteomes" id="UP000245535"/>
    </source>
</evidence>
<keyword evidence="3" id="KW-1185">Reference proteome</keyword>
<feature type="transmembrane region" description="Helical" evidence="1">
    <location>
        <begin position="49"/>
        <end position="69"/>
    </location>
</feature>
<dbReference type="GO" id="GO:0016020">
    <property type="term" value="C:membrane"/>
    <property type="evidence" value="ECO:0007669"/>
    <property type="project" value="InterPro"/>
</dbReference>
<sequence length="140" mass="15821">MLKVFQKYADHLGITGSFICLIHCLVTAGISLMSVGMSHLHSHGDFDHLGFWGWVDLSTVFISILAVWASTRHNHNKSVQFSLWTFLAIFVTVVMLRLFHVHNPVLDILGYLGSLGLIFSHFFNIYICRKEEAAVCEVRG</sequence>
<comment type="caution">
    <text evidence="2">The sequence shown here is derived from an EMBL/GenBank/DDBJ whole genome shotgun (WGS) entry which is preliminary data.</text>
</comment>
<dbReference type="Pfam" id="PF03203">
    <property type="entry name" value="MerC"/>
    <property type="match status" value="1"/>
</dbReference>
<proteinExistence type="predicted"/>
<feature type="transmembrane region" description="Helical" evidence="1">
    <location>
        <begin position="12"/>
        <end position="37"/>
    </location>
</feature>
<keyword evidence="1" id="KW-0812">Transmembrane</keyword>
<dbReference type="RefSeq" id="WP_109621196.1">
    <property type="nucleotide sequence ID" value="NZ_QGDO01000006.1"/>
</dbReference>
<keyword evidence="1" id="KW-1133">Transmembrane helix</keyword>
<keyword evidence="1" id="KW-0472">Membrane</keyword>
<evidence type="ECO:0000313" key="2">
    <source>
        <dbReference type="EMBL" id="PWJ39292.1"/>
    </source>
</evidence>
<evidence type="ECO:0000256" key="1">
    <source>
        <dbReference type="SAM" id="Phobius"/>
    </source>
</evidence>
<feature type="transmembrane region" description="Helical" evidence="1">
    <location>
        <begin position="108"/>
        <end position="127"/>
    </location>
</feature>
<dbReference type="GO" id="GO:0015097">
    <property type="term" value="F:mercury ion transmembrane transporter activity"/>
    <property type="evidence" value="ECO:0007669"/>
    <property type="project" value="InterPro"/>
</dbReference>
<organism evidence="2 3">
    <name type="scientific">Sediminitomix flava</name>
    <dbReference type="NCBI Taxonomy" id="379075"/>
    <lineage>
        <taxon>Bacteria</taxon>
        <taxon>Pseudomonadati</taxon>
        <taxon>Bacteroidota</taxon>
        <taxon>Cytophagia</taxon>
        <taxon>Cytophagales</taxon>
        <taxon>Flammeovirgaceae</taxon>
        <taxon>Sediminitomix</taxon>
    </lineage>
</organism>
<gene>
    <name evidence="2" type="ORF">BC781_106193</name>
</gene>
<dbReference type="AlphaFoldDB" id="A0A315Z6F5"/>
<dbReference type="InterPro" id="IPR004891">
    <property type="entry name" value="Mercury-R_MerC"/>
</dbReference>
<name>A0A315Z6F5_SEDFL</name>
<accession>A0A315Z6F5</accession>
<feature type="transmembrane region" description="Helical" evidence="1">
    <location>
        <begin position="81"/>
        <end position="102"/>
    </location>
</feature>
<dbReference type="EMBL" id="QGDO01000006">
    <property type="protein sequence ID" value="PWJ39292.1"/>
    <property type="molecule type" value="Genomic_DNA"/>
</dbReference>
<dbReference type="Proteomes" id="UP000245535">
    <property type="component" value="Unassembled WGS sequence"/>
</dbReference>